<reference evidence="1" key="2">
    <citation type="journal article" date="2014" name="ISME J.">
        <title>Microbial stratification in low pH oxic and suboxic macroscopic growths along an acid mine drainage.</title>
        <authorList>
            <person name="Mendez-Garcia C."/>
            <person name="Mesa V."/>
            <person name="Sprenger R.R."/>
            <person name="Richter M."/>
            <person name="Diez M.S."/>
            <person name="Solano J."/>
            <person name="Bargiela R."/>
            <person name="Golyshina O.V."/>
            <person name="Manteca A."/>
            <person name="Ramos J.L."/>
            <person name="Gallego J.R."/>
            <person name="Llorente I."/>
            <person name="Martins Dos Santos V.A."/>
            <person name="Jensen O.N."/>
            <person name="Pelaez A.I."/>
            <person name="Sanchez J."/>
            <person name="Ferrer M."/>
        </authorList>
    </citation>
    <scope>NUCLEOTIDE SEQUENCE</scope>
</reference>
<dbReference type="InterPro" id="IPR027417">
    <property type="entry name" value="P-loop_NTPase"/>
</dbReference>
<dbReference type="PANTHER" id="PTHR42927">
    <property type="entry name" value="HELICASE SUPERFAMILY 1 AND 2 DOMAIN-CONTAINING PROTEIN"/>
    <property type="match status" value="1"/>
</dbReference>
<dbReference type="PANTHER" id="PTHR42927:SF1">
    <property type="entry name" value="HELICASE SUPERFAMILY 1 AND 2 DOMAIN-CONTAINING PROTEIN"/>
    <property type="match status" value="1"/>
</dbReference>
<comment type="caution">
    <text evidence="1">The sequence shown here is derived from an EMBL/GenBank/DDBJ whole genome shotgun (WGS) entry which is preliminary data.</text>
</comment>
<name>T0YT31_9ZZZZ</name>
<feature type="non-terminal residue" evidence="1">
    <location>
        <position position="1"/>
    </location>
</feature>
<accession>T0YT31</accession>
<protein>
    <submittedName>
        <fullName evidence="1">Type I restriction-modification system, R subunit</fullName>
    </submittedName>
</protein>
<gene>
    <name evidence="1" type="ORF">B1A_17928</name>
</gene>
<dbReference type="AlphaFoldDB" id="T0YT31"/>
<organism evidence="1">
    <name type="scientific">mine drainage metagenome</name>
    <dbReference type="NCBI Taxonomy" id="410659"/>
    <lineage>
        <taxon>unclassified sequences</taxon>
        <taxon>metagenomes</taxon>
        <taxon>ecological metagenomes</taxon>
    </lineage>
</organism>
<dbReference type="EMBL" id="AUZX01013201">
    <property type="protein sequence ID" value="EQD36323.1"/>
    <property type="molecule type" value="Genomic_DNA"/>
</dbReference>
<sequence length="193" mass="20736">ALADGKKIVVCTLQTFPFALKAVQELADTRGKRFAVIADEAHSSQTNETAAALKILLSDQTAVELAEIEEVSPEDFIIAAGMQAKAAGKEAGITYVAFTATPKDKTLQLFGTRPDPSRPSADDNVPTPFDIYSMRQAIEEKFILDVLKNYTPYKMAFNLAHAGKSIKVDEGKAKTRLALLAGCNSTNTTLPSA</sequence>
<evidence type="ECO:0000313" key="1">
    <source>
        <dbReference type="EMBL" id="EQD36323.1"/>
    </source>
</evidence>
<reference evidence="1" key="1">
    <citation type="submission" date="2013-08" db="EMBL/GenBank/DDBJ databases">
        <authorList>
            <person name="Mendez C."/>
            <person name="Richter M."/>
            <person name="Ferrer M."/>
            <person name="Sanchez J."/>
        </authorList>
    </citation>
    <scope>NUCLEOTIDE SEQUENCE</scope>
</reference>
<proteinExistence type="predicted"/>
<dbReference type="Gene3D" id="3.40.50.300">
    <property type="entry name" value="P-loop containing nucleotide triphosphate hydrolases"/>
    <property type="match status" value="1"/>
</dbReference>